<dbReference type="InterPro" id="IPR041698">
    <property type="entry name" value="Methyltransf_25"/>
</dbReference>
<accession>A0A0D3KAQ5</accession>
<evidence type="ECO:0000256" key="1">
    <source>
        <dbReference type="ARBA" id="ARBA00022603"/>
    </source>
</evidence>
<dbReference type="Pfam" id="PF13649">
    <property type="entry name" value="Methyltransf_25"/>
    <property type="match status" value="1"/>
</dbReference>
<dbReference type="RefSeq" id="XP_005774508.1">
    <property type="nucleotide sequence ID" value="XM_005774451.1"/>
</dbReference>
<evidence type="ECO:0000256" key="2">
    <source>
        <dbReference type="ARBA" id="ARBA00022679"/>
    </source>
</evidence>
<keyword evidence="6" id="KW-1185">Reference proteome</keyword>
<dbReference type="EnsemblProtists" id="EOD22079">
    <property type="protein sequence ID" value="EOD22079"/>
    <property type="gene ID" value="EMIHUDRAFT_240499"/>
</dbReference>
<dbReference type="HOGENOM" id="CLU_916537_0_0_1"/>
<name>A0A0D3KAQ5_EMIH1</name>
<dbReference type="Gene3D" id="3.40.50.150">
    <property type="entry name" value="Vaccinia Virus protein VP39"/>
    <property type="match status" value="1"/>
</dbReference>
<dbReference type="SUPFAM" id="SSF53335">
    <property type="entry name" value="S-adenosyl-L-methionine-dependent methyltransferases"/>
    <property type="match status" value="1"/>
</dbReference>
<dbReference type="AlphaFoldDB" id="A0A0D3KAQ5"/>
<dbReference type="GeneID" id="17267625"/>
<dbReference type="PANTHER" id="PTHR32183:SF11">
    <property type="entry name" value="THIOL METHYLTRANSFERASE 2-RELATED"/>
    <property type="match status" value="1"/>
</dbReference>
<keyword evidence="1" id="KW-0489">Methyltransferase</keyword>
<evidence type="ECO:0000259" key="4">
    <source>
        <dbReference type="Pfam" id="PF13649"/>
    </source>
</evidence>
<dbReference type="GO" id="GO:0032259">
    <property type="term" value="P:methylation"/>
    <property type="evidence" value="ECO:0007669"/>
    <property type="project" value="UniProtKB-KW"/>
</dbReference>
<reference evidence="6" key="1">
    <citation type="journal article" date="2013" name="Nature">
        <title>Pan genome of the phytoplankton Emiliania underpins its global distribution.</title>
        <authorList>
            <person name="Read B.A."/>
            <person name="Kegel J."/>
            <person name="Klute M.J."/>
            <person name="Kuo A."/>
            <person name="Lefebvre S.C."/>
            <person name="Maumus F."/>
            <person name="Mayer C."/>
            <person name="Miller J."/>
            <person name="Monier A."/>
            <person name="Salamov A."/>
            <person name="Young J."/>
            <person name="Aguilar M."/>
            <person name="Claverie J.M."/>
            <person name="Frickenhaus S."/>
            <person name="Gonzalez K."/>
            <person name="Herman E.K."/>
            <person name="Lin Y.C."/>
            <person name="Napier J."/>
            <person name="Ogata H."/>
            <person name="Sarno A.F."/>
            <person name="Shmutz J."/>
            <person name="Schroeder D."/>
            <person name="de Vargas C."/>
            <person name="Verret F."/>
            <person name="von Dassow P."/>
            <person name="Valentin K."/>
            <person name="Van de Peer Y."/>
            <person name="Wheeler G."/>
            <person name="Dacks J.B."/>
            <person name="Delwiche C.F."/>
            <person name="Dyhrman S.T."/>
            <person name="Glockner G."/>
            <person name="John U."/>
            <person name="Richards T."/>
            <person name="Worden A.Z."/>
            <person name="Zhang X."/>
            <person name="Grigoriev I.V."/>
            <person name="Allen A.E."/>
            <person name="Bidle K."/>
            <person name="Borodovsky M."/>
            <person name="Bowler C."/>
            <person name="Brownlee C."/>
            <person name="Cock J.M."/>
            <person name="Elias M."/>
            <person name="Gladyshev V.N."/>
            <person name="Groth M."/>
            <person name="Guda C."/>
            <person name="Hadaegh A."/>
            <person name="Iglesias-Rodriguez M.D."/>
            <person name="Jenkins J."/>
            <person name="Jones B.M."/>
            <person name="Lawson T."/>
            <person name="Leese F."/>
            <person name="Lindquist E."/>
            <person name="Lobanov A."/>
            <person name="Lomsadze A."/>
            <person name="Malik S.B."/>
            <person name="Marsh M.E."/>
            <person name="Mackinder L."/>
            <person name="Mock T."/>
            <person name="Mueller-Roeber B."/>
            <person name="Pagarete A."/>
            <person name="Parker M."/>
            <person name="Probert I."/>
            <person name="Quesneville H."/>
            <person name="Raines C."/>
            <person name="Rensing S.A."/>
            <person name="Riano-Pachon D.M."/>
            <person name="Richier S."/>
            <person name="Rokitta S."/>
            <person name="Shiraiwa Y."/>
            <person name="Soanes D.M."/>
            <person name="van der Giezen M."/>
            <person name="Wahlund T.M."/>
            <person name="Williams B."/>
            <person name="Wilson W."/>
            <person name="Wolfe G."/>
            <person name="Wurch L.L."/>
        </authorList>
    </citation>
    <scope>NUCLEOTIDE SEQUENCE</scope>
</reference>
<dbReference type="KEGG" id="ehx:EMIHUDRAFT_230198"/>
<feature type="domain" description="Methyltransferase" evidence="4">
    <location>
        <begin position="135"/>
        <end position="230"/>
    </location>
</feature>
<dbReference type="PANTHER" id="PTHR32183">
    <property type="match status" value="1"/>
</dbReference>
<dbReference type="RefSeq" id="XP_005785269.1">
    <property type="nucleotide sequence ID" value="XM_005785212.1"/>
</dbReference>
<dbReference type="OMA" id="CADILDE"/>
<sequence>MNDLVGLIAATQPAEPWDFVADRLAALADAGARAVASGTIGGVRTAPSLGLCTAQEAEAISELLRAQLRERLRKSDQEEWLRRRKWLGFYEGWHAPHLSCARGTLELLPWRSGKPTTALVEHLASGALDGSVSAIELGCGTGENLVCLAGAARAVTGVDIAPVAVVAAQEAITRSRVQNARVLEADLLAPPDELQGAFDFAFDCQTYQCLRQVSIVAAGAAVAGVLRLGGTLLLLTGNADEPEERGPVRLTRRELEDGLVPAGLELVSCDPFFFDETEAYRVQAEERGLARPPRGWRSLWVRVR</sequence>
<dbReference type="InterPro" id="IPR029063">
    <property type="entry name" value="SAM-dependent_MTases_sf"/>
</dbReference>
<protein>
    <recommendedName>
        <fullName evidence="4">Methyltransferase domain-containing protein</fullName>
    </recommendedName>
</protein>
<evidence type="ECO:0000313" key="6">
    <source>
        <dbReference type="Proteomes" id="UP000013827"/>
    </source>
</evidence>
<dbReference type="GeneID" id="17278112"/>
<dbReference type="Proteomes" id="UP000013827">
    <property type="component" value="Unassembled WGS sequence"/>
</dbReference>
<dbReference type="CDD" id="cd02440">
    <property type="entry name" value="AdoMet_MTases"/>
    <property type="match status" value="1"/>
</dbReference>
<reference evidence="5" key="2">
    <citation type="submission" date="2024-10" db="UniProtKB">
        <authorList>
            <consortium name="EnsemblProtists"/>
        </authorList>
    </citation>
    <scope>IDENTIFICATION</scope>
</reference>
<organism evidence="5 6">
    <name type="scientific">Emiliania huxleyi (strain CCMP1516)</name>
    <dbReference type="NCBI Taxonomy" id="280463"/>
    <lineage>
        <taxon>Eukaryota</taxon>
        <taxon>Haptista</taxon>
        <taxon>Haptophyta</taxon>
        <taxon>Prymnesiophyceae</taxon>
        <taxon>Isochrysidales</taxon>
        <taxon>Noelaerhabdaceae</taxon>
        <taxon>Emiliania</taxon>
    </lineage>
</organism>
<evidence type="ECO:0000256" key="3">
    <source>
        <dbReference type="ARBA" id="ARBA00022691"/>
    </source>
</evidence>
<dbReference type="eggNOG" id="ENOG502S4GW">
    <property type="taxonomic scope" value="Eukaryota"/>
</dbReference>
<proteinExistence type="predicted"/>
<evidence type="ECO:0000313" key="5">
    <source>
        <dbReference type="EnsemblProtists" id="EOD32840"/>
    </source>
</evidence>
<keyword evidence="3" id="KW-0949">S-adenosyl-L-methionine</keyword>
<dbReference type="PaxDb" id="2903-EOD22079"/>
<dbReference type="EnsemblProtists" id="EOD32840">
    <property type="protein sequence ID" value="EOD32840"/>
    <property type="gene ID" value="EMIHUDRAFT_230198"/>
</dbReference>
<dbReference type="KEGG" id="ehx:EMIHUDRAFT_240499"/>
<keyword evidence="2" id="KW-0808">Transferase</keyword>
<dbReference type="GO" id="GO:0008168">
    <property type="term" value="F:methyltransferase activity"/>
    <property type="evidence" value="ECO:0007669"/>
    <property type="project" value="UniProtKB-KW"/>
</dbReference>